<organism evidence="1 2">
    <name type="scientific">Trematosphaeria pertusa</name>
    <dbReference type="NCBI Taxonomy" id="390896"/>
    <lineage>
        <taxon>Eukaryota</taxon>
        <taxon>Fungi</taxon>
        <taxon>Dikarya</taxon>
        <taxon>Ascomycota</taxon>
        <taxon>Pezizomycotina</taxon>
        <taxon>Dothideomycetes</taxon>
        <taxon>Pleosporomycetidae</taxon>
        <taxon>Pleosporales</taxon>
        <taxon>Massarineae</taxon>
        <taxon>Trematosphaeriaceae</taxon>
        <taxon>Trematosphaeria</taxon>
    </lineage>
</organism>
<proteinExistence type="predicted"/>
<dbReference type="RefSeq" id="XP_033687127.1">
    <property type="nucleotide sequence ID" value="XM_033821139.1"/>
</dbReference>
<keyword evidence="2" id="KW-1185">Reference proteome</keyword>
<evidence type="ECO:0008006" key="3">
    <source>
        <dbReference type="Google" id="ProtNLM"/>
    </source>
</evidence>
<evidence type="ECO:0000313" key="1">
    <source>
        <dbReference type="EMBL" id="KAF2252123.1"/>
    </source>
</evidence>
<dbReference type="AlphaFoldDB" id="A0A6A6IRH3"/>
<name>A0A6A6IRH3_9PLEO</name>
<accession>A0A6A6IRH3</accession>
<dbReference type="EMBL" id="ML987192">
    <property type="protein sequence ID" value="KAF2252123.1"/>
    <property type="molecule type" value="Genomic_DNA"/>
</dbReference>
<gene>
    <name evidence="1" type="ORF">BU26DRAFT_251620</name>
</gene>
<reference evidence="1" key="1">
    <citation type="journal article" date="2020" name="Stud. Mycol.">
        <title>101 Dothideomycetes genomes: a test case for predicting lifestyles and emergence of pathogens.</title>
        <authorList>
            <person name="Haridas S."/>
            <person name="Albert R."/>
            <person name="Binder M."/>
            <person name="Bloem J."/>
            <person name="Labutti K."/>
            <person name="Salamov A."/>
            <person name="Andreopoulos B."/>
            <person name="Baker S."/>
            <person name="Barry K."/>
            <person name="Bills G."/>
            <person name="Bluhm B."/>
            <person name="Cannon C."/>
            <person name="Castanera R."/>
            <person name="Culley D."/>
            <person name="Daum C."/>
            <person name="Ezra D."/>
            <person name="Gonzalez J."/>
            <person name="Henrissat B."/>
            <person name="Kuo A."/>
            <person name="Liang C."/>
            <person name="Lipzen A."/>
            <person name="Lutzoni F."/>
            <person name="Magnuson J."/>
            <person name="Mondo S."/>
            <person name="Nolan M."/>
            <person name="Ohm R."/>
            <person name="Pangilinan J."/>
            <person name="Park H.-J."/>
            <person name="Ramirez L."/>
            <person name="Alfaro M."/>
            <person name="Sun H."/>
            <person name="Tritt A."/>
            <person name="Yoshinaga Y."/>
            <person name="Zwiers L.-H."/>
            <person name="Turgeon B."/>
            <person name="Goodwin S."/>
            <person name="Spatafora J."/>
            <person name="Crous P."/>
            <person name="Grigoriev I."/>
        </authorList>
    </citation>
    <scope>NUCLEOTIDE SEQUENCE</scope>
    <source>
        <strain evidence="1">CBS 122368</strain>
    </source>
</reference>
<evidence type="ECO:0000313" key="2">
    <source>
        <dbReference type="Proteomes" id="UP000800094"/>
    </source>
</evidence>
<dbReference type="OrthoDB" id="10548109at2759"/>
<dbReference type="GeneID" id="54574469"/>
<dbReference type="Proteomes" id="UP000800094">
    <property type="component" value="Unassembled WGS sequence"/>
</dbReference>
<protein>
    <recommendedName>
        <fullName evidence="3">F-box domain-containing protein</fullName>
    </recommendedName>
</protein>
<sequence length="517" mass="56343">MNATKIISYEQLPYELQEHIVEVLSASALQSWSLVNKHAYILTLRRRYRSVRFQTPSAAYAFSHHRLHTSLGSPRHVRNAFVNLPSSLSRCDLEKYALAIQPIPAAALRTFSVHIGNGATYSSWALPLLLGAESHIRALRVKSRNESWFGVFDCTTFTQLRSLELRTTNQVFSAPQYSTLLRVALQCTAKTLTSLDIGHATTSTAAELHTSPGLNPLRGFISQSSLDRAAAPHHPHLECLAFRDLDFGSAEAFDWSIFGAHGPETLRLLQCYNLAPMLETTMRNLLPTWRDLTALDFVLPNMRMQTHPASLAALEDALCCCAAANLGLKHLRVEIPAAGRTPDARAIALHGNLESLVVGVTDADGRWLPFEADELQTVIEGCMRLQLVGLILPPVGTDSEYYLTSLRRLPRLSHVLIAGAAEASRPVYSPAWLHCGPQGTLDAGDLALSACRSLGRGPWSSGNITLGVHAGPYYCATWTGELAFFVADGDDDNGAAARRVSFGGAALTGPLSRVLLC</sequence>